<name>A0A8T9CEG4_9HELO</name>
<dbReference type="Pfam" id="PF20684">
    <property type="entry name" value="Fung_rhodopsin"/>
    <property type="match status" value="1"/>
</dbReference>
<evidence type="ECO:0000256" key="4">
    <source>
        <dbReference type="ARBA" id="ARBA00023136"/>
    </source>
</evidence>
<dbReference type="AlphaFoldDB" id="A0A8T9CEG4"/>
<feature type="domain" description="Rhodopsin" evidence="8">
    <location>
        <begin position="78"/>
        <end position="275"/>
    </location>
</feature>
<evidence type="ECO:0000256" key="1">
    <source>
        <dbReference type="ARBA" id="ARBA00004141"/>
    </source>
</evidence>
<comment type="caution">
    <text evidence="9">The sequence shown here is derived from an EMBL/GenBank/DDBJ whole genome shotgun (WGS) entry which is preliminary data.</text>
</comment>
<comment type="similarity">
    <text evidence="5">Belongs to the SAT4 family.</text>
</comment>
<protein>
    <recommendedName>
        <fullName evidence="8">Rhodopsin domain-containing protein</fullName>
    </recommendedName>
</protein>
<comment type="subcellular location">
    <subcellularLocation>
        <location evidence="1">Membrane</location>
        <topology evidence="1">Multi-pass membrane protein</topology>
    </subcellularLocation>
</comment>
<feature type="transmembrane region" description="Helical" evidence="7">
    <location>
        <begin position="246"/>
        <end position="269"/>
    </location>
</feature>
<evidence type="ECO:0000313" key="9">
    <source>
        <dbReference type="EMBL" id="TVY83921.1"/>
    </source>
</evidence>
<keyword evidence="10" id="KW-1185">Reference proteome</keyword>
<feature type="transmembrane region" description="Helical" evidence="7">
    <location>
        <begin position="39"/>
        <end position="62"/>
    </location>
</feature>
<evidence type="ECO:0000256" key="3">
    <source>
        <dbReference type="ARBA" id="ARBA00022989"/>
    </source>
</evidence>
<feature type="transmembrane region" description="Helical" evidence="7">
    <location>
        <begin position="91"/>
        <end position="115"/>
    </location>
</feature>
<feature type="transmembrane region" description="Helical" evidence="7">
    <location>
        <begin position="135"/>
        <end position="156"/>
    </location>
</feature>
<evidence type="ECO:0000259" key="8">
    <source>
        <dbReference type="Pfam" id="PF20684"/>
    </source>
</evidence>
<keyword evidence="4 7" id="KW-0472">Membrane</keyword>
<organism evidence="9 10">
    <name type="scientific">Lachnellula suecica</name>
    <dbReference type="NCBI Taxonomy" id="602035"/>
    <lineage>
        <taxon>Eukaryota</taxon>
        <taxon>Fungi</taxon>
        <taxon>Dikarya</taxon>
        <taxon>Ascomycota</taxon>
        <taxon>Pezizomycotina</taxon>
        <taxon>Leotiomycetes</taxon>
        <taxon>Helotiales</taxon>
        <taxon>Lachnaceae</taxon>
        <taxon>Lachnellula</taxon>
    </lineage>
</organism>
<reference evidence="9 10" key="1">
    <citation type="submission" date="2018-05" db="EMBL/GenBank/DDBJ databases">
        <title>Genome sequencing and assembly of the regulated plant pathogen Lachnellula willkommii and related sister species for the development of diagnostic species identification markers.</title>
        <authorList>
            <person name="Giroux E."/>
            <person name="Bilodeau G."/>
        </authorList>
    </citation>
    <scope>NUCLEOTIDE SEQUENCE [LARGE SCALE GENOMIC DNA]</scope>
    <source>
        <strain evidence="9 10">CBS 268.59</strain>
    </source>
</reference>
<feature type="transmembrane region" description="Helical" evidence="7">
    <location>
        <begin position="213"/>
        <end position="234"/>
    </location>
</feature>
<keyword evidence="3 7" id="KW-1133">Transmembrane helix</keyword>
<sequence>MLPLSSLPPAAQAKILNGPALTPPLGIESNFDHPPNNDLAIHIPFAIFVALVTVAVFGRIYIRFFHLKQPFIGDCAFVHQWDVRLKDLPPFLHFTFISSILYSFVVAPVKVAILLEWLRIFSPAGIRNLVYWTSHFLIWAIVIFYMSTVVVLNVACTPYEYTWNRLIAGSCKRANTKDADLAVSVFNVISDVMILLIPQHAIWKLQLAPKKKLGISFIFAIGLFGCAAAIARLVETVKHATSDDFTYTFSSVMLCSGVEMCCAFLVICVPSFPKAFQAVNISKWKQSLSFWTSGNSQRQLRSSSKKSGEDGSWPRYQSSRFPKKRPSGSTDSSDEHQLYPVPKPPYNESSELSLHAYDLEYGVPHSANLE</sequence>
<evidence type="ECO:0000256" key="7">
    <source>
        <dbReference type="SAM" id="Phobius"/>
    </source>
</evidence>
<dbReference type="OrthoDB" id="444631at2759"/>
<feature type="region of interest" description="Disordered" evidence="6">
    <location>
        <begin position="299"/>
        <end position="349"/>
    </location>
</feature>
<evidence type="ECO:0000256" key="6">
    <source>
        <dbReference type="SAM" id="MobiDB-lite"/>
    </source>
</evidence>
<dbReference type="EMBL" id="QGMK01000139">
    <property type="protein sequence ID" value="TVY83921.1"/>
    <property type="molecule type" value="Genomic_DNA"/>
</dbReference>
<dbReference type="InterPro" id="IPR049326">
    <property type="entry name" value="Rhodopsin_dom_fungi"/>
</dbReference>
<gene>
    <name evidence="9" type="ORF">LSUE1_G001012</name>
</gene>
<accession>A0A8T9CEG4</accession>
<evidence type="ECO:0000256" key="5">
    <source>
        <dbReference type="ARBA" id="ARBA00038359"/>
    </source>
</evidence>
<evidence type="ECO:0000313" key="10">
    <source>
        <dbReference type="Proteomes" id="UP000469558"/>
    </source>
</evidence>
<dbReference type="PANTHER" id="PTHR33048">
    <property type="entry name" value="PTH11-LIKE INTEGRAL MEMBRANE PROTEIN (AFU_ORTHOLOGUE AFUA_5G11245)"/>
    <property type="match status" value="1"/>
</dbReference>
<proteinExistence type="inferred from homology"/>
<keyword evidence="2 7" id="KW-0812">Transmembrane</keyword>
<evidence type="ECO:0000256" key="2">
    <source>
        <dbReference type="ARBA" id="ARBA00022692"/>
    </source>
</evidence>
<dbReference type="GO" id="GO:0016020">
    <property type="term" value="C:membrane"/>
    <property type="evidence" value="ECO:0007669"/>
    <property type="project" value="UniProtKB-SubCell"/>
</dbReference>
<dbReference type="InterPro" id="IPR052337">
    <property type="entry name" value="SAT4-like"/>
</dbReference>
<dbReference type="PANTHER" id="PTHR33048:SF160">
    <property type="entry name" value="SAT4 FAMILY MEMBRANE PROTEIN"/>
    <property type="match status" value="1"/>
</dbReference>
<dbReference type="Proteomes" id="UP000469558">
    <property type="component" value="Unassembled WGS sequence"/>
</dbReference>